<evidence type="ECO:0000256" key="3">
    <source>
        <dbReference type="ARBA" id="ARBA00022475"/>
    </source>
</evidence>
<dbReference type="EMBL" id="JAAIKC010000003">
    <property type="protein sequence ID" value="NEW06599.1"/>
    <property type="molecule type" value="Genomic_DNA"/>
</dbReference>
<evidence type="ECO:0000256" key="1">
    <source>
        <dbReference type="ARBA" id="ARBA00004651"/>
    </source>
</evidence>
<feature type="transmembrane region" description="Helical" evidence="7">
    <location>
        <begin position="27"/>
        <end position="48"/>
    </location>
</feature>
<accession>A0A6G3ZYD9</accession>
<evidence type="ECO:0000256" key="4">
    <source>
        <dbReference type="ARBA" id="ARBA00022692"/>
    </source>
</evidence>
<evidence type="ECO:0000313" key="9">
    <source>
        <dbReference type="EMBL" id="NEW06599.1"/>
    </source>
</evidence>
<dbReference type="InterPro" id="IPR035906">
    <property type="entry name" value="MetI-like_sf"/>
</dbReference>
<protein>
    <submittedName>
        <fullName evidence="9">Sugar ABC transporter permease</fullName>
    </submittedName>
</protein>
<comment type="subcellular location">
    <subcellularLocation>
        <location evidence="1 7">Cell membrane</location>
        <topology evidence="1 7">Multi-pass membrane protein</topology>
    </subcellularLocation>
</comment>
<dbReference type="GO" id="GO:0005886">
    <property type="term" value="C:plasma membrane"/>
    <property type="evidence" value="ECO:0007669"/>
    <property type="project" value="UniProtKB-SubCell"/>
</dbReference>
<sequence length="311" mass="35112">MRPLSEQRSKQTGGNAVAVRARKDTTLAIILLAPTIYILFKVFIVPIFQSTVWSFYKYNLMDGSAIEPVGLRNYAETFQLHDFWVSMGNTAYFTVFSVGFELILGFFSAMVLNHMFKGRIFFRGMIIVPWAMLTLVSGLLWNWIYQPGYGALSVVLHDLHVLAPDSNPLWLSSSLKVVTFAAIADIWKMTPFMTLLLLAAMQSIPASLYEAAVMDGAGFWKKITHITIPQLLPAAIVAVVLRIIGAYRVYDILTVFTGDPKTSISYLTFNYSFRYFYLGKASAMAWVSTLFILILIIIYIMLLKKNQDMEA</sequence>
<dbReference type="PANTHER" id="PTHR43005:SF1">
    <property type="entry name" value="SPERMIDINE_PUTRESCINE TRANSPORT SYSTEM PERMEASE PROTEIN"/>
    <property type="match status" value="1"/>
</dbReference>
<proteinExistence type="inferred from homology"/>
<organism evidence="9">
    <name type="scientific">Paenibacillus sp. SYP-B3998</name>
    <dbReference type="NCBI Taxonomy" id="2678564"/>
    <lineage>
        <taxon>Bacteria</taxon>
        <taxon>Bacillati</taxon>
        <taxon>Bacillota</taxon>
        <taxon>Bacilli</taxon>
        <taxon>Bacillales</taxon>
        <taxon>Paenibacillaceae</taxon>
        <taxon>Paenibacillus</taxon>
    </lineage>
</organism>
<dbReference type="InterPro" id="IPR000515">
    <property type="entry name" value="MetI-like"/>
</dbReference>
<feature type="transmembrane region" description="Helical" evidence="7">
    <location>
        <begin position="231"/>
        <end position="250"/>
    </location>
</feature>
<dbReference type="SUPFAM" id="SSF161098">
    <property type="entry name" value="MetI-like"/>
    <property type="match status" value="1"/>
</dbReference>
<dbReference type="Gene3D" id="1.10.3720.10">
    <property type="entry name" value="MetI-like"/>
    <property type="match status" value="1"/>
</dbReference>
<keyword evidence="6 7" id="KW-0472">Membrane</keyword>
<keyword evidence="2 7" id="KW-0813">Transport</keyword>
<feature type="transmembrane region" description="Helical" evidence="7">
    <location>
        <begin position="91"/>
        <end position="112"/>
    </location>
</feature>
<reference evidence="9" key="1">
    <citation type="submission" date="2020-02" db="EMBL/GenBank/DDBJ databases">
        <authorList>
            <person name="Shen X.-R."/>
            <person name="Zhang Y.-X."/>
        </authorList>
    </citation>
    <scope>NUCLEOTIDE SEQUENCE</scope>
    <source>
        <strain evidence="9">SYP-B3998</strain>
    </source>
</reference>
<dbReference type="Pfam" id="PF00528">
    <property type="entry name" value="BPD_transp_1"/>
    <property type="match status" value="1"/>
</dbReference>
<evidence type="ECO:0000256" key="5">
    <source>
        <dbReference type="ARBA" id="ARBA00022989"/>
    </source>
</evidence>
<dbReference type="GO" id="GO:0055085">
    <property type="term" value="P:transmembrane transport"/>
    <property type="evidence" value="ECO:0007669"/>
    <property type="project" value="InterPro"/>
</dbReference>
<keyword evidence="3" id="KW-1003">Cell membrane</keyword>
<gene>
    <name evidence="9" type="ORF">GK047_11300</name>
</gene>
<comment type="similarity">
    <text evidence="7">Belongs to the binding-protein-dependent transport system permease family.</text>
</comment>
<dbReference type="AlphaFoldDB" id="A0A6G3ZYD9"/>
<dbReference type="PROSITE" id="PS50928">
    <property type="entry name" value="ABC_TM1"/>
    <property type="match status" value="1"/>
</dbReference>
<evidence type="ECO:0000256" key="7">
    <source>
        <dbReference type="RuleBase" id="RU363032"/>
    </source>
</evidence>
<evidence type="ECO:0000256" key="2">
    <source>
        <dbReference type="ARBA" id="ARBA00022448"/>
    </source>
</evidence>
<feature type="domain" description="ABC transmembrane type-1" evidence="8">
    <location>
        <begin position="87"/>
        <end position="302"/>
    </location>
</feature>
<evidence type="ECO:0000259" key="8">
    <source>
        <dbReference type="PROSITE" id="PS50928"/>
    </source>
</evidence>
<keyword evidence="5 7" id="KW-1133">Transmembrane helix</keyword>
<feature type="transmembrane region" description="Helical" evidence="7">
    <location>
        <begin position="124"/>
        <end position="144"/>
    </location>
</feature>
<evidence type="ECO:0000256" key="6">
    <source>
        <dbReference type="ARBA" id="ARBA00023136"/>
    </source>
</evidence>
<keyword evidence="4 7" id="KW-0812">Transmembrane</keyword>
<feature type="transmembrane region" description="Helical" evidence="7">
    <location>
        <begin position="283"/>
        <end position="303"/>
    </location>
</feature>
<dbReference type="PANTHER" id="PTHR43005">
    <property type="entry name" value="BLR7065 PROTEIN"/>
    <property type="match status" value="1"/>
</dbReference>
<dbReference type="CDD" id="cd06261">
    <property type="entry name" value="TM_PBP2"/>
    <property type="match status" value="1"/>
</dbReference>
<name>A0A6G3ZYD9_9BACL</name>
<comment type="caution">
    <text evidence="9">The sequence shown here is derived from an EMBL/GenBank/DDBJ whole genome shotgun (WGS) entry which is preliminary data.</text>
</comment>